<evidence type="ECO:0000256" key="6">
    <source>
        <dbReference type="SAM" id="Phobius"/>
    </source>
</evidence>
<dbReference type="Pfam" id="PF00892">
    <property type="entry name" value="EamA"/>
    <property type="match status" value="1"/>
</dbReference>
<evidence type="ECO:0000256" key="2">
    <source>
        <dbReference type="ARBA" id="ARBA00022475"/>
    </source>
</evidence>
<keyword evidence="4 6" id="KW-1133">Transmembrane helix</keyword>
<dbReference type="InterPro" id="IPR000620">
    <property type="entry name" value="EamA_dom"/>
</dbReference>
<keyword evidence="5 6" id="KW-0472">Membrane</keyword>
<name>G6EGN5_9SPHN</name>
<feature type="transmembrane region" description="Helical" evidence="6">
    <location>
        <begin position="69"/>
        <end position="87"/>
    </location>
</feature>
<dbReference type="PANTHER" id="PTHR32322:SF18">
    <property type="entry name" value="S-ADENOSYLMETHIONINE_S-ADENOSYLHOMOCYSTEINE TRANSPORTER"/>
    <property type="match status" value="1"/>
</dbReference>
<reference evidence="8 9" key="1">
    <citation type="journal article" date="2012" name="J. Bacteriol.">
        <title>Genome sequence of benzo(a)pyrene-degrading bacterium Novosphingobium pentaromativorans US6-1.</title>
        <authorList>
            <person name="Luo Y.R."/>
            <person name="Kang S.G."/>
            <person name="Kim S.J."/>
            <person name="Kim M.R."/>
            <person name="Li N."/>
            <person name="Lee J.H."/>
            <person name="Kwon K.K."/>
        </authorList>
    </citation>
    <scope>NUCLEOTIDE SEQUENCE [LARGE SCALE GENOMIC DNA]</scope>
    <source>
        <strain evidence="8 9">US6-1</strain>
    </source>
</reference>
<evidence type="ECO:0000256" key="5">
    <source>
        <dbReference type="ARBA" id="ARBA00023136"/>
    </source>
</evidence>
<feature type="transmembrane region" description="Helical" evidence="6">
    <location>
        <begin position="144"/>
        <end position="162"/>
    </location>
</feature>
<keyword evidence="9" id="KW-1185">Reference proteome</keyword>
<feature type="transmembrane region" description="Helical" evidence="6">
    <location>
        <begin position="200"/>
        <end position="218"/>
    </location>
</feature>
<organism evidence="8 9">
    <name type="scientific">Novosphingobium pentaromativorans US6-1</name>
    <dbReference type="NCBI Taxonomy" id="1088721"/>
    <lineage>
        <taxon>Bacteria</taxon>
        <taxon>Pseudomonadati</taxon>
        <taxon>Pseudomonadota</taxon>
        <taxon>Alphaproteobacteria</taxon>
        <taxon>Sphingomonadales</taxon>
        <taxon>Sphingomonadaceae</taxon>
        <taxon>Novosphingobium</taxon>
    </lineage>
</organism>
<dbReference type="AlphaFoldDB" id="G6EGN5"/>
<feature type="transmembrane region" description="Helical" evidence="6">
    <location>
        <begin position="256"/>
        <end position="275"/>
    </location>
</feature>
<protein>
    <recommendedName>
        <fullName evidence="7">EamA domain-containing protein</fullName>
    </recommendedName>
</protein>
<dbReference type="OrthoDB" id="9815120at2"/>
<dbReference type="InterPro" id="IPR050638">
    <property type="entry name" value="AA-Vitamin_Transporters"/>
</dbReference>
<dbReference type="RefSeq" id="WP_007014373.1">
    <property type="nucleotide sequence ID" value="NZ_AGFM01000055.1"/>
</dbReference>
<evidence type="ECO:0000256" key="1">
    <source>
        <dbReference type="ARBA" id="ARBA00004651"/>
    </source>
</evidence>
<dbReference type="PATRIC" id="fig|1088721.3.peg.3419"/>
<evidence type="ECO:0000313" key="8">
    <source>
        <dbReference type="EMBL" id="EHJ59582.1"/>
    </source>
</evidence>
<feature type="transmembrane region" description="Helical" evidence="6">
    <location>
        <begin position="117"/>
        <end position="138"/>
    </location>
</feature>
<dbReference type="PANTHER" id="PTHR32322">
    <property type="entry name" value="INNER MEMBRANE TRANSPORTER"/>
    <property type="match status" value="1"/>
</dbReference>
<dbReference type="EMBL" id="AGFM01000055">
    <property type="protein sequence ID" value="EHJ59582.1"/>
    <property type="molecule type" value="Genomic_DNA"/>
</dbReference>
<gene>
    <name evidence="8" type="ORF">NSU_3465</name>
</gene>
<proteinExistence type="predicted"/>
<keyword evidence="3 6" id="KW-0812">Transmembrane</keyword>
<keyword evidence="2" id="KW-1003">Cell membrane</keyword>
<feature type="transmembrane region" description="Helical" evidence="6">
    <location>
        <begin position="39"/>
        <end position="57"/>
    </location>
</feature>
<dbReference type="SUPFAM" id="SSF103481">
    <property type="entry name" value="Multidrug resistance efflux transporter EmrE"/>
    <property type="match status" value="1"/>
</dbReference>
<dbReference type="eggNOG" id="COG5006">
    <property type="taxonomic scope" value="Bacteria"/>
</dbReference>
<feature type="transmembrane region" description="Helical" evidence="6">
    <location>
        <begin position="174"/>
        <end position="194"/>
    </location>
</feature>
<accession>G6EGN5</accession>
<dbReference type="KEGG" id="npn:JI59_21675"/>
<comment type="subcellular location">
    <subcellularLocation>
        <location evidence="1">Cell membrane</location>
        <topology evidence="1">Multi-pass membrane protein</topology>
    </subcellularLocation>
</comment>
<feature type="transmembrane region" description="Helical" evidence="6">
    <location>
        <begin position="93"/>
        <end position="110"/>
    </location>
</feature>
<evidence type="ECO:0000256" key="4">
    <source>
        <dbReference type="ARBA" id="ARBA00022989"/>
    </source>
</evidence>
<dbReference type="Proteomes" id="UP000004030">
    <property type="component" value="Unassembled WGS sequence"/>
</dbReference>
<feature type="domain" description="EamA" evidence="7">
    <location>
        <begin position="142"/>
        <end position="272"/>
    </location>
</feature>
<evidence type="ECO:0000313" key="9">
    <source>
        <dbReference type="Proteomes" id="UP000004030"/>
    </source>
</evidence>
<comment type="caution">
    <text evidence="8">The sequence shown here is derived from an EMBL/GenBank/DDBJ whole genome shotgun (WGS) entry which is preliminary data.</text>
</comment>
<evidence type="ECO:0000256" key="3">
    <source>
        <dbReference type="ARBA" id="ARBA00022692"/>
    </source>
</evidence>
<sequence length="298" mass="30442">MKSSPHLPAFAAFGSLLSLQVGAAFAKSVFPLVGPEGVAALRIGLAACVLGLVFRPWQLRIERPIKPYLLLYAAMIGSMTLLIYRAFSYMPVGIAIAIEVIGPLGAALIASRRRIDLVWIGLALAGLGLLPFGTAGSVIDPRGLAFVLAAALCWGIYVSIGAKVSALGAKGTAIGMALASLFVIPIGVAHAGSALFHPNILLSGLVVAAMSSALPFLLDIYALRRLPASVFGVLMSASPAVSAIAGMMVLGEHLSAVQWAGIGFITVACIGTTLVSARLSSASRAVASPSSDPLANPS</sequence>
<dbReference type="GO" id="GO:0005886">
    <property type="term" value="C:plasma membrane"/>
    <property type="evidence" value="ECO:0007669"/>
    <property type="project" value="UniProtKB-SubCell"/>
</dbReference>
<dbReference type="Gene3D" id="1.10.3730.20">
    <property type="match status" value="1"/>
</dbReference>
<dbReference type="InterPro" id="IPR037185">
    <property type="entry name" value="EmrE-like"/>
</dbReference>
<feature type="transmembrane region" description="Helical" evidence="6">
    <location>
        <begin position="230"/>
        <end position="250"/>
    </location>
</feature>
<evidence type="ECO:0000259" key="7">
    <source>
        <dbReference type="Pfam" id="PF00892"/>
    </source>
</evidence>